<protein>
    <submittedName>
        <fullName evidence="1">Uncharacterized protein</fullName>
    </submittedName>
</protein>
<name>A0A8J6PEU9_9FIRM</name>
<dbReference type="OrthoDB" id="1716553at2"/>
<dbReference type="Proteomes" id="UP000632659">
    <property type="component" value="Unassembled WGS sequence"/>
</dbReference>
<dbReference type="EMBL" id="JACRTL010000003">
    <property type="protein sequence ID" value="MBC8610876.1"/>
    <property type="molecule type" value="Genomic_DNA"/>
</dbReference>
<reference evidence="1" key="1">
    <citation type="submission" date="2020-08" db="EMBL/GenBank/DDBJ databases">
        <title>Genome public.</title>
        <authorList>
            <person name="Liu C."/>
            <person name="Sun Q."/>
        </authorList>
    </citation>
    <scope>NUCLEOTIDE SEQUENCE</scope>
    <source>
        <strain evidence="1">NSJ-15</strain>
    </source>
</reference>
<evidence type="ECO:0000313" key="2">
    <source>
        <dbReference type="Proteomes" id="UP000632659"/>
    </source>
</evidence>
<comment type="caution">
    <text evidence="1">The sequence shown here is derived from an EMBL/GenBank/DDBJ whole genome shotgun (WGS) entry which is preliminary data.</text>
</comment>
<dbReference type="RefSeq" id="WP_093989178.1">
    <property type="nucleotide sequence ID" value="NZ_FYDD01000004.1"/>
</dbReference>
<sequence length="95" mass="10954">MAADNFLYYKNKPLVKCGNTIYYGNMADDYVIMMQVLSQKEWNNQNICGKISVKLIMTDETKNPLERIVKSSEKEGLYPALDIASVWLEDALKKR</sequence>
<evidence type="ECO:0000313" key="1">
    <source>
        <dbReference type="EMBL" id="MBC8610876.1"/>
    </source>
</evidence>
<proteinExistence type="predicted"/>
<gene>
    <name evidence="1" type="ORF">H8702_07030</name>
</gene>
<organism evidence="1 2">
    <name type="scientific">Massiliimalia timonensis</name>
    <dbReference type="NCBI Taxonomy" id="1987501"/>
    <lineage>
        <taxon>Bacteria</taxon>
        <taxon>Bacillati</taxon>
        <taxon>Bacillota</taxon>
        <taxon>Clostridia</taxon>
        <taxon>Eubacteriales</taxon>
        <taxon>Oscillospiraceae</taxon>
        <taxon>Massiliimalia</taxon>
    </lineage>
</organism>
<keyword evidence="2" id="KW-1185">Reference proteome</keyword>
<dbReference type="AlphaFoldDB" id="A0A8J6PEU9"/>
<accession>A0A8J6PEU9</accession>